<dbReference type="OrthoDB" id="9814399at2"/>
<evidence type="ECO:0000313" key="4">
    <source>
        <dbReference type="Proteomes" id="UP000043763"/>
    </source>
</evidence>
<evidence type="ECO:0000256" key="1">
    <source>
        <dbReference type="SAM" id="SignalP"/>
    </source>
</evidence>
<organism evidence="3 4">
    <name type="scientific">Brachyspira suanatina</name>
    <dbReference type="NCBI Taxonomy" id="381802"/>
    <lineage>
        <taxon>Bacteria</taxon>
        <taxon>Pseudomonadati</taxon>
        <taxon>Spirochaetota</taxon>
        <taxon>Spirochaetia</taxon>
        <taxon>Brachyspirales</taxon>
        <taxon>Brachyspiraceae</taxon>
        <taxon>Brachyspira</taxon>
    </lineage>
</organism>
<keyword evidence="1" id="KW-0732">Signal</keyword>
<gene>
    <name evidence="3" type="ORF">BRSU_0987</name>
</gene>
<feature type="chain" id="PRO_5005194414" evidence="1">
    <location>
        <begin position="22"/>
        <end position="166"/>
    </location>
</feature>
<keyword evidence="4" id="KW-1185">Reference proteome</keyword>
<dbReference type="PANTHER" id="PTHR36919:SF2">
    <property type="entry name" value="BLL6627 PROTEIN"/>
    <property type="match status" value="1"/>
</dbReference>
<evidence type="ECO:0000313" key="3">
    <source>
        <dbReference type="EMBL" id="CRF32729.1"/>
    </source>
</evidence>
<dbReference type="AlphaFoldDB" id="A0A0G4K6R9"/>
<dbReference type="RefSeq" id="WP_048594165.1">
    <property type="nucleotide sequence ID" value="NZ_CVLB01000001.1"/>
</dbReference>
<dbReference type="Proteomes" id="UP000043763">
    <property type="component" value="Unassembled WGS sequence"/>
</dbReference>
<feature type="signal peptide" evidence="1">
    <location>
        <begin position="1"/>
        <end position="21"/>
    </location>
</feature>
<dbReference type="Gene3D" id="2.40.128.520">
    <property type="match status" value="1"/>
</dbReference>
<accession>A0A0G4K6R9</accession>
<proteinExistence type="predicted"/>
<dbReference type="Pfam" id="PF09917">
    <property type="entry name" value="DUF2147"/>
    <property type="match status" value="1"/>
</dbReference>
<sequence length="166" mass="18881">MKNKIITILIFTMISSIMAFAQNADDIVGLWYSQADAKNRVSVVQIYKENNKYYAYSFAYQNSTDTVNDVNNPKAELRNLPLKGLVYLYDLEFSKGEWKGGKIYNPEQGKTYNAKASLSDNKQELKIKATIDGAGLFGKTLTWKKVPSNEVSKYMPLNKSELRKLN</sequence>
<dbReference type="EMBL" id="CVLB01000001">
    <property type="protein sequence ID" value="CRF32729.1"/>
    <property type="molecule type" value="Genomic_DNA"/>
</dbReference>
<dbReference type="PANTHER" id="PTHR36919">
    <property type="entry name" value="BLR1215 PROTEIN"/>
    <property type="match status" value="1"/>
</dbReference>
<protein>
    <submittedName>
        <fullName evidence="3">Signal peptide protein</fullName>
    </submittedName>
</protein>
<name>A0A0G4K6R9_9SPIR</name>
<evidence type="ECO:0000259" key="2">
    <source>
        <dbReference type="Pfam" id="PF09917"/>
    </source>
</evidence>
<feature type="domain" description="DUF2147" evidence="2">
    <location>
        <begin position="29"/>
        <end position="145"/>
    </location>
</feature>
<reference evidence="4" key="1">
    <citation type="submission" date="2015-04" db="EMBL/GenBank/DDBJ databases">
        <authorList>
            <person name="Mushtaq Mamoona"/>
        </authorList>
    </citation>
    <scope>NUCLEOTIDE SEQUENCE [LARGE SCALE GENOMIC DNA]</scope>
    <source>
        <strain evidence="4">AN4859/03</strain>
    </source>
</reference>
<dbReference type="InterPro" id="IPR019223">
    <property type="entry name" value="DUF2147"/>
</dbReference>